<evidence type="ECO:0000256" key="1">
    <source>
        <dbReference type="ARBA" id="ARBA00023015"/>
    </source>
</evidence>
<dbReference type="RefSeq" id="WP_170837004.1">
    <property type="nucleotide sequence ID" value="NZ_FOAB01000002.1"/>
</dbReference>
<dbReference type="InterPro" id="IPR018060">
    <property type="entry name" value="HTH_AraC"/>
</dbReference>
<feature type="transmembrane region" description="Helical" evidence="5">
    <location>
        <begin position="370"/>
        <end position="390"/>
    </location>
</feature>
<dbReference type="InterPro" id="IPR011990">
    <property type="entry name" value="TPR-like_helical_dom_sf"/>
</dbReference>
<evidence type="ECO:0000256" key="4">
    <source>
        <dbReference type="PROSITE-ProRule" id="PRU00339"/>
    </source>
</evidence>
<gene>
    <name evidence="7" type="ORF">SAMN04487910_0894</name>
</gene>
<dbReference type="STRING" id="1038014.SAMN04487910_0894"/>
<keyword evidence="4" id="KW-0802">TPR repeat</keyword>
<dbReference type="SMART" id="SM00028">
    <property type="entry name" value="TPR"/>
    <property type="match status" value="6"/>
</dbReference>
<evidence type="ECO:0000256" key="2">
    <source>
        <dbReference type="ARBA" id="ARBA00023125"/>
    </source>
</evidence>
<name>A0A1H7J714_AQUAM</name>
<organism evidence="7 8">
    <name type="scientific">Aquimarina amphilecti</name>
    <dbReference type="NCBI Taxonomy" id="1038014"/>
    <lineage>
        <taxon>Bacteria</taxon>
        <taxon>Pseudomonadati</taxon>
        <taxon>Bacteroidota</taxon>
        <taxon>Flavobacteriia</taxon>
        <taxon>Flavobacteriales</taxon>
        <taxon>Flavobacteriaceae</taxon>
        <taxon>Aquimarina</taxon>
    </lineage>
</organism>
<dbReference type="GO" id="GO:0043565">
    <property type="term" value="F:sequence-specific DNA binding"/>
    <property type="evidence" value="ECO:0007669"/>
    <property type="project" value="InterPro"/>
</dbReference>
<dbReference type="Pfam" id="PF12833">
    <property type="entry name" value="HTH_18"/>
    <property type="match status" value="1"/>
</dbReference>
<dbReference type="PROSITE" id="PS01124">
    <property type="entry name" value="HTH_ARAC_FAMILY_2"/>
    <property type="match status" value="1"/>
</dbReference>
<keyword evidence="5" id="KW-0812">Transmembrane</keyword>
<evidence type="ECO:0000259" key="6">
    <source>
        <dbReference type="PROSITE" id="PS01124"/>
    </source>
</evidence>
<keyword evidence="5" id="KW-0472">Membrane</keyword>
<dbReference type="AlphaFoldDB" id="A0A1H7J714"/>
<dbReference type="SUPFAM" id="SSF48452">
    <property type="entry name" value="TPR-like"/>
    <property type="match status" value="2"/>
</dbReference>
<dbReference type="PROSITE" id="PS50005">
    <property type="entry name" value="TPR"/>
    <property type="match status" value="3"/>
</dbReference>
<evidence type="ECO:0000256" key="3">
    <source>
        <dbReference type="ARBA" id="ARBA00023163"/>
    </source>
</evidence>
<keyword evidence="2 7" id="KW-0238">DNA-binding</keyword>
<evidence type="ECO:0000313" key="7">
    <source>
        <dbReference type="EMBL" id="SEK69760.1"/>
    </source>
</evidence>
<proteinExistence type="predicted"/>
<dbReference type="Gene3D" id="1.10.10.60">
    <property type="entry name" value="Homeodomain-like"/>
    <property type="match status" value="2"/>
</dbReference>
<dbReference type="Pfam" id="PF13181">
    <property type="entry name" value="TPR_8"/>
    <property type="match status" value="1"/>
</dbReference>
<keyword evidence="8" id="KW-1185">Reference proteome</keyword>
<feature type="repeat" description="TPR" evidence="4">
    <location>
        <begin position="214"/>
        <end position="247"/>
    </location>
</feature>
<dbReference type="SUPFAM" id="SSF46689">
    <property type="entry name" value="Homeodomain-like"/>
    <property type="match status" value="1"/>
</dbReference>
<dbReference type="SMART" id="SM00342">
    <property type="entry name" value="HTH_ARAC"/>
    <property type="match status" value="1"/>
</dbReference>
<accession>A0A1H7J714</accession>
<dbReference type="InterPro" id="IPR019734">
    <property type="entry name" value="TPR_rpt"/>
</dbReference>
<protein>
    <submittedName>
        <fullName evidence="7">AraC-type DNA-binding protein</fullName>
    </submittedName>
</protein>
<dbReference type="Gene3D" id="1.25.40.10">
    <property type="entry name" value="Tetratricopeptide repeat domain"/>
    <property type="match status" value="2"/>
</dbReference>
<feature type="repeat" description="TPR" evidence="4">
    <location>
        <begin position="92"/>
        <end position="125"/>
    </location>
</feature>
<dbReference type="GO" id="GO:0003700">
    <property type="term" value="F:DNA-binding transcription factor activity"/>
    <property type="evidence" value="ECO:0007669"/>
    <property type="project" value="InterPro"/>
</dbReference>
<evidence type="ECO:0000256" key="5">
    <source>
        <dbReference type="SAM" id="Phobius"/>
    </source>
</evidence>
<evidence type="ECO:0000313" key="8">
    <source>
        <dbReference type="Proteomes" id="UP000198521"/>
    </source>
</evidence>
<sequence length="555" mass="64598">MNAQEHRVIVVDSLKDKTIPELINLIKNSSTDKSLIYEVALNEYKTPNTNLARIYSEIGYYFYKEENSERSVSYLDKAIKIASTNGDNEILCEAYKKQGNSYLQDWKNQEALDAYQKVLEMSHEKADLKNEIVAKSNIVIVLRRMNQLDRALRECNELLSFIDETSFKNGRNHVNVLTIISEVYLDLEKFDSVIKYADKGIKMSKLLDYQIAIADLYIKKGIVFYQSKDFDQALDFLYKAEDILENLKISKRSNQSINVNYFLASYFYEIKSYDKAINYLLETINALKDGDLRKNRVIDAHVLLAKSYKEMGDGDASIHWFTRHQELQDQFQKNKDKTVNKLYDQNTQQLGDKIKTLESKQVKEQKYKKYILGSLVLVFLIMIAVLITYFRKQKSNKIVFNELVKKISDLETREKIESSVTKDVTKEVVIDDGKISEVLKGLHKIEQQEYFLSLDCNLRSIAKKVKTNATYLSKIINTYKGKSFNDYINDLRIDYALKRLKNDKKFRSFSISSIASEIGYKSDNSFTKHFKAKTGLNPSYYIKNIDKLPYEIKDI</sequence>
<feature type="domain" description="HTH araC/xylS-type" evidence="6">
    <location>
        <begin position="436"/>
        <end position="544"/>
    </location>
</feature>
<keyword evidence="1" id="KW-0805">Transcription regulation</keyword>
<keyword evidence="5" id="KW-1133">Transmembrane helix</keyword>
<dbReference type="EMBL" id="FOAB01000002">
    <property type="protein sequence ID" value="SEK69760.1"/>
    <property type="molecule type" value="Genomic_DNA"/>
</dbReference>
<keyword evidence="3" id="KW-0804">Transcription</keyword>
<dbReference type="PANTHER" id="PTHR43280:SF34">
    <property type="entry name" value="ARAC-FAMILY TRANSCRIPTIONAL REGULATOR"/>
    <property type="match status" value="1"/>
</dbReference>
<feature type="repeat" description="TPR" evidence="4">
    <location>
        <begin position="52"/>
        <end position="85"/>
    </location>
</feature>
<reference evidence="7 8" key="1">
    <citation type="submission" date="2016-10" db="EMBL/GenBank/DDBJ databases">
        <authorList>
            <person name="de Groot N.N."/>
        </authorList>
    </citation>
    <scope>NUCLEOTIDE SEQUENCE [LARGE SCALE GENOMIC DNA]</scope>
    <source>
        <strain evidence="7 8">DSM 25232</strain>
    </source>
</reference>
<dbReference type="InterPro" id="IPR009057">
    <property type="entry name" value="Homeodomain-like_sf"/>
</dbReference>
<dbReference type="Proteomes" id="UP000198521">
    <property type="component" value="Unassembled WGS sequence"/>
</dbReference>
<dbReference type="PANTHER" id="PTHR43280">
    <property type="entry name" value="ARAC-FAMILY TRANSCRIPTIONAL REGULATOR"/>
    <property type="match status" value="1"/>
</dbReference>